<protein>
    <submittedName>
        <fullName evidence="3">VCBS repeat-containing protein</fullName>
    </submittedName>
</protein>
<dbReference type="AlphaFoldDB" id="A0AAP2DDJ6"/>
<dbReference type="RefSeq" id="WP_254092424.1">
    <property type="nucleotide sequence ID" value="NZ_JAHESC010000037.1"/>
</dbReference>
<keyword evidence="1 2" id="KW-0732">Signal</keyword>
<dbReference type="PANTHER" id="PTHR44103">
    <property type="entry name" value="PROPROTEIN CONVERTASE P"/>
    <property type="match status" value="1"/>
</dbReference>
<keyword evidence="4" id="KW-1185">Reference proteome</keyword>
<accession>A0AAP2DDJ6</accession>
<evidence type="ECO:0000313" key="4">
    <source>
        <dbReference type="Proteomes" id="UP001319180"/>
    </source>
</evidence>
<gene>
    <name evidence="3" type="ORF">KK078_21730</name>
</gene>
<dbReference type="Gene3D" id="2.130.10.130">
    <property type="entry name" value="Integrin alpha, N-terminal"/>
    <property type="match status" value="1"/>
</dbReference>
<evidence type="ECO:0000256" key="1">
    <source>
        <dbReference type="ARBA" id="ARBA00022729"/>
    </source>
</evidence>
<comment type="caution">
    <text evidence="3">The sequence shown here is derived from an EMBL/GenBank/DDBJ whole genome shotgun (WGS) entry which is preliminary data.</text>
</comment>
<dbReference type="Proteomes" id="UP001319180">
    <property type="component" value="Unassembled WGS sequence"/>
</dbReference>
<name>A0AAP2DDJ6_9BACT</name>
<evidence type="ECO:0000256" key="2">
    <source>
        <dbReference type="SAM" id="SignalP"/>
    </source>
</evidence>
<dbReference type="SUPFAM" id="SSF75011">
    <property type="entry name" value="3-carboxy-cis,cis-mucoante lactonizing enzyme"/>
    <property type="match status" value="1"/>
</dbReference>
<feature type="signal peptide" evidence="2">
    <location>
        <begin position="1"/>
        <end position="25"/>
    </location>
</feature>
<dbReference type="PANTHER" id="PTHR44103:SF1">
    <property type="entry name" value="PROPROTEIN CONVERTASE P"/>
    <property type="match status" value="1"/>
</dbReference>
<evidence type="ECO:0000313" key="3">
    <source>
        <dbReference type="EMBL" id="MBT1689201.1"/>
    </source>
</evidence>
<feature type="chain" id="PRO_5043050102" evidence="2">
    <location>
        <begin position="26"/>
        <end position="653"/>
    </location>
</feature>
<dbReference type="SUPFAM" id="SSF69318">
    <property type="entry name" value="Integrin alpha N-terminal domain"/>
    <property type="match status" value="2"/>
</dbReference>
<sequence>MIQQFTHFSFFVCLCSLFVFHSAGAQAPFERYVAESSLPAEVLQAPDGTYFILTDPLAYLNRLDSEGRLINRWQLETTPASTFPYRGLGLTSTRVFAVGGEHGGTLVLHSTNYDLADRHRKTLYTGDFTGGRVAGLAGNGAAVVISVLNDNGFRNPQLFLTDANLNVQTTRTYTLPGNTEVFYIGQATNGDLLLVGRDENTGNGALVRTQSDGTPRVATPSVPAVLDGKVYGNKLYLLAATNGGMTATLYVLGDNFHIDQQQDLFTHTAALSAANTRLAVGYNGTVAVATPADGKSGFDLHTFASGTFTPTGTVYHDLERGGSTVPVYGSAADNGFVFLVQTRDEAHVSSDLAVVLRTNATGQGPERLAMENLSPNGLEDVDSTAFIQWADLDNDGQREALITNDKISVYRYDATAGKFVRINTPFPGPREHFQSLSTADIDNDGDLDVYINRHHPNYTGVSLQPLPNILYRNNGNGSYTAEGGTICPDGMATRQSFWIDLNNDQWLDLYLSGYNHDRAYLNHGDGVTFTELDLTFLPGKHNIEDVPDGMLWDDLNGDGYIDAINQAEEEDMYILLNQHGTGFTRVPLQQHITLFGPPFQMPHAQDFTLGYVNGTRTLVMSDFNYLRYFEHDGTRYVEKPRPSQLVFTQTKLT</sequence>
<proteinExistence type="predicted"/>
<dbReference type="EMBL" id="JAHESC010000037">
    <property type="protein sequence ID" value="MBT1689201.1"/>
    <property type="molecule type" value="Genomic_DNA"/>
</dbReference>
<reference evidence="3 4" key="1">
    <citation type="submission" date="2021-05" db="EMBL/GenBank/DDBJ databases">
        <title>A Polyphasic approach of four new species of the genus Ohtaekwangia: Ohtaekwangia histidinii sp. nov., Ohtaekwangia cretensis sp. nov., Ohtaekwangia indiensis sp. nov., Ohtaekwangia reichenbachii sp. nov. from diverse environment.</title>
        <authorList>
            <person name="Octaviana S."/>
        </authorList>
    </citation>
    <scope>NUCLEOTIDE SEQUENCE [LARGE SCALE GENOMIC DNA]</scope>
    <source>
        <strain evidence="3 4">PWU37</strain>
    </source>
</reference>
<organism evidence="3 4">
    <name type="scientific">Dawidia soli</name>
    <dbReference type="NCBI Taxonomy" id="2782352"/>
    <lineage>
        <taxon>Bacteria</taxon>
        <taxon>Pseudomonadati</taxon>
        <taxon>Bacteroidota</taxon>
        <taxon>Cytophagia</taxon>
        <taxon>Cytophagales</taxon>
        <taxon>Chryseotaleaceae</taxon>
        <taxon>Dawidia</taxon>
    </lineage>
</organism>
<dbReference type="Pfam" id="PF13517">
    <property type="entry name" value="FG-GAP_3"/>
    <property type="match status" value="2"/>
</dbReference>
<dbReference type="InterPro" id="IPR013517">
    <property type="entry name" value="FG-GAP"/>
</dbReference>
<dbReference type="InterPro" id="IPR028994">
    <property type="entry name" value="Integrin_alpha_N"/>
</dbReference>